<reference evidence="3" key="1">
    <citation type="journal article" date="2018" name="DNA Res.">
        <title>Multiple hybrid de novo genome assembly of finger millet, an orphan allotetraploid crop.</title>
        <authorList>
            <person name="Hatakeyama M."/>
            <person name="Aluri S."/>
            <person name="Balachadran M.T."/>
            <person name="Sivarajan S.R."/>
            <person name="Patrignani A."/>
            <person name="Gruter S."/>
            <person name="Poveda L."/>
            <person name="Shimizu-Inatsugi R."/>
            <person name="Baeten J."/>
            <person name="Francoijs K.J."/>
            <person name="Nataraja K.N."/>
            <person name="Reddy Y.A.N."/>
            <person name="Phadnis S."/>
            <person name="Ravikumar R.L."/>
            <person name="Schlapbach R."/>
            <person name="Sreeman S.M."/>
            <person name="Shimizu K.K."/>
        </authorList>
    </citation>
    <scope>NUCLEOTIDE SEQUENCE</scope>
</reference>
<dbReference type="Pfam" id="PF10453">
    <property type="entry name" value="NUFIP1"/>
    <property type="match status" value="1"/>
</dbReference>
<dbReference type="InterPro" id="IPR039136">
    <property type="entry name" value="NUFIP1-like"/>
</dbReference>
<feature type="region of interest" description="Disordered" evidence="1">
    <location>
        <begin position="487"/>
        <end position="540"/>
    </location>
</feature>
<evidence type="ECO:0000256" key="1">
    <source>
        <dbReference type="SAM" id="MobiDB-lite"/>
    </source>
</evidence>
<feature type="domain" description="FMR1-interacting protein 1 conserved" evidence="2">
    <location>
        <begin position="273"/>
        <end position="311"/>
    </location>
</feature>
<gene>
    <name evidence="3" type="primary">gb04437</name>
    <name evidence="3" type="ORF">PR202_gb04437</name>
</gene>
<feature type="region of interest" description="Disordered" evidence="1">
    <location>
        <begin position="1"/>
        <end position="36"/>
    </location>
</feature>
<sequence length="540" mass="59850">MRPFHPPRPNRNQLHRARPGGDQGPPPFPAAPMHPGFPPPVPNLAAAANPMAAAAAANPFLAMQLLGQAQQLQNLGFLAAAALQQQQQQPFFPGGFPPNPNQFAPYPGPHASFNGRGAFQPGGAGFCGPRPPLPMMNPPGKGCNNTGDAPPAPRPMLNVGLKDRNSSGGSNGEVNHSENKADGMSDFSFESGGRNKMSDQKGRFNAGRGGRDDRQFGSPRGRGRGRNFNPGRGRGNNNWRETNCNITSHEHPPSGHCHDIPAPASGHRKRPPIIYDANEVKQWLEARKKNYPTSVNVNKKLSHGQSDEQNKDEETQMRRQELKEVLAKQQELGFELPELPPGYLSETEDRGDEKKSKWKTQHRDSRFGNRNSNTKRSRFDRGDSRSKRPKVWNNAPRNDGLMPKSWEPTLLQKLLSSDIRRDRHRLLHVFKFMVMNSFFQEWPDKPLEFPSVKVNQIEIDNNIPPDELDDLLNAEMIKDSCLDLKENGDGKELTSVDGGTDSVDHNEEESEDGASAECSNEDGNESVSKEHCDEFEDDSA</sequence>
<proteinExistence type="predicted"/>
<dbReference type="PANTHER" id="PTHR13309">
    <property type="entry name" value="NUCLEAR FRAGILE X MENTAL RETARDATION PROTEIN INTERACTING PROTEIN 1"/>
    <property type="match status" value="1"/>
</dbReference>
<organism evidence="3 4">
    <name type="scientific">Eleusine coracana subsp. coracana</name>
    <dbReference type="NCBI Taxonomy" id="191504"/>
    <lineage>
        <taxon>Eukaryota</taxon>
        <taxon>Viridiplantae</taxon>
        <taxon>Streptophyta</taxon>
        <taxon>Embryophyta</taxon>
        <taxon>Tracheophyta</taxon>
        <taxon>Spermatophyta</taxon>
        <taxon>Magnoliopsida</taxon>
        <taxon>Liliopsida</taxon>
        <taxon>Poales</taxon>
        <taxon>Poaceae</taxon>
        <taxon>PACMAD clade</taxon>
        <taxon>Chloridoideae</taxon>
        <taxon>Cynodonteae</taxon>
        <taxon>Eleusininae</taxon>
        <taxon>Eleusine</taxon>
    </lineage>
</organism>
<feature type="compositionally biased region" description="Pro residues" evidence="1">
    <location>
        <begin position="24"/>
        <end position="36"/>
    </location>
</feature>
<comment type="caution">
    <text evidence="3">The sequence shown here is derived from an EMBL/GenBank/DDBJ whole genome shotgun (WGS) entry which is preliminary data.</text>
</comment>
<reference evidence="3" key="2">
    <citation type="submission" date="2021-12" db="EMBL/GenBank/DDBJ databases">
        <title>Resequencing data analysis of finger millet.</title>
        <authorList>
            <person name="Hatakeyama M."/>
            <person name="Aluri S."/>
            <person name="Balachadran M.T."/>
            <person name="Sivarajan S.R."/>
            <person name="Poveda L."/>
            <person name="Shimizu-Inatsugi R."/>
            <person name="Schlapbach R."/>
            <person name="Sreeman S.M."/>
            <person name="Shimizu K.K."/>
        </authorList>
    </citation>
    <scope>NUCLEOTIDE SEQUENCE</scope>
</reference>
<feature type="compositionally biased region" description="Basic and acidic residues" evidence="1">
    <location>
        <begin position="377"/>
        <end position="386"/>
    </location>
</feature>
<dbReference type="GO" id="GO:0003723">
    <property type="term" value="F:RNA binding"/>
    <property type="evidence" value="ECO:0007669"/>
    <property type="project" value="InterPro"/>
</dbReference>
<feature type="compositionally biased region" description="Low complexity" evidence="1">
    <location>
        <begin position="226"/>
        <end position="238"/>
    </location>
</feature>
<dbReference type="Proteomes" id="UP001054889">
    <property type="component" value="Unassembled WGS sequence"/>
</dbReference>
<feature type="region of interest" description="Disordered" evidence="1">
    <location>
        <begin position="331"/>
        <end position="404"/>
    </location>
</feature>
<keyword evidence="4" id="KW-1185">Reference proteome</keyword>
<evidence type="ECO:0000313" key="3">
    <source>
        <dbReference type="EMBL" id="GJN17377.1"/>
    </source>
</evidence>
<dbReference type="InterPro" id="IPR019496">
    <property type="entry name" value="NUFIP1_cons_dom"/>
</dbReference>
<dbReference type="GO" id="GO:0000492">
    <property type="term" value="P:box C/D snoRNP assembly"/>
    <property type="evidence" value="ECO:0007669"/>
    <property type="project" value="TreeGrafter"/>
</dbReference>
<protein>
    <recommendedName>
        <fullName evidence="2">FMR1-interacting protein 1 conserved domain-containing protein</fullName>
    </recommendedName>
</protein>
<evidence type="ECO:0000313" key="4">
    <source>
        <dbReference type="Proteomes" id="UP001054889"/>
    </source>
</evidence>
<name>A0AAV5E3T4_ELECO</name>
<feature type="region of interest" description="Disordered" evidence="1">
    <location>
        <begin position="141"/>
        <end position="238"/>
    </location>
</feature>
<feature type="region of interest" description="Disordered" evidence="1">
    <location>
        <begin position="294"/>
        <end position="318"/>
    </location>
</feature>
<accession>A0AAV5E3T4</accession>
<dbReference type="EMBL" id="BQKI01000073">
    <property type="protein sequence ID" value="GJN17377.1"/>
    <property type="molecule type" value="Genomic_DNA"/>
</dbReference>
<evidence type="ECO:0000259" key="2">
    <source>
        <dbReference type="Pfam" id="PF10453"/>
    </source>
</evidence>
<feature type="compositionally biased region" description="Basic and acidic residues" evidence="1">
    <location>
        <begin position="347"/>
        <end position="367"/>
    </location>
</feature>
<feature type="compositionally biased region" description="Acidic residues" evidence="1">
    <location>
        <begin position="506"/>
        <end position="524"/>
    </location>
</feature>
<dbReference type="GO" id="GO:0005634">
    <property type="term" value="C:nucleus"/>
    <property type="evidence" value="ECO:0007669"/>
    <property type="project" value="TreeGrafter"/>
</dbReference>
<dbReference type="PANTHER" id="PTHR13309:SF0">
    <property type="entry name" value="FMR1-INTERACTING PROTEIN NUFIP1"/>
    <property type="match status" value="1"/>
</dbReference>
<feature type="compositionally biased region" description="Basic and acidic residues" evidence="1">
    <location>
        <begin position="305"/>
        <end position="318"/>
    </location>
</feature>
<dbReference type="AlphaFoldDB" id="A0AAV5E3T4"/>